<reference evidence="3" key="1">
    <citation type="journal article" date="2016" name="Int. J. Syst. Evol. Microbiol.">
        <title>Pseudoxanthomonas helianthi sp. nov., isolated from roots of Jerusalem artichoke (Helianthus tuberosus).</title>
        <authorList>
            <person name="Kittiwongwattana C."/>
            <person name="Thawai C."/>
        </authorList>
    </citation>
    <scope>NUCLEOTIDE SEQUENCE</scope>
    <source>
        <strain evidence="3">110414</strain>
    </source>
</reference>
<organism evidence="3 4">
    <name type="scientific">Pseudoxanthomonas helianthi</name>
    <dbReference type="NCBI Taxonomy" id="1453541"/>
    <lineage>
        <taxon>Bacteria</taxon>
        <taxon>Pseudomonadati</taxon>
        <taxon>Pseudomonadota</taxon>
        <taxon>Gammaproteobacteria</taxon>
        <taxon>Lysobacterales</taxon>
        <taxon>Lysobacteraceae</taxon>
        <taxon>Pseudoxanthomonas</taxon>
    </lineage>
</organism>
<dbReference type="EMBL" id="JAGKTC010000001">
    <property type="protein sequence ID" value="MBP3983123.1"/>
    <property type="molecule type" value="Genomic_DNA"/>
</dbReference>
<evidence type="ECO:0000313" key="4">
    <source>
        <dbReference type="Proteomes" id="UP000673447"/>
    </source>
</evidence>
<evidence type="ECO:0000256" key="1">
    <source>
        <dbReference type="SAM" id="MobiDB-lite"/>
    </source>
</evidence>
<dbReference type="Proteomes" id="UP000673447">
    <property type="component" value="Unassembled WGS sequence"/>
</dbReference>
<sequence length="90" mass="10186">MRSAWLALLVGLLVGAGIAWWQSRDTPEQLRDRHQRAERAAAAQARDAEPVLYRWRDATGVLQVTEKPPKGRPYQRVPREAKAGIEVRGE</sequence>
<dbReference type="InterPro" id="IPR025392">
    <property type="entry name" value="DUF4124"/>
</dbReference>
<proteinExistence type="predicted"/>
<name>A0A940WX08_9GAMM</name>
<dbReference type="AlphaFoldDB" id="A0A940WX08"/>
<protein>
    <submittedName>
        <fullName evidence="3">DUF4124 domain-containing protein</fullName>
    </submittedName>
</protein>
<dbReference type="Pfam" id="PF13511">
    <property type="entry name" value="DUF4124"/>
    <property type="match status" value="1"/>
</dbReference>
<evidence type="ECO:0000313" key="3">
    <source>
        <dbReference type="EMBL" id="MBP3983123.1"/>
    </source>
</evidence>
<feature type="region of interest" description="Disordered" evidence="1">
    <location>
        <begin position="66"/>
        <end position="90"/>
    </location>
</feature>
<gene>
    <name evidence="3" type="ORF">J5837_01695</name>
</gene>
<reference evidence="3" key="2">
    <citation type="submission" date="2021-03" db="EMBL/GenBank/DDBJ databases">
        <authorList>
            <person name="Cao W."/>
        </authorList>
    </citation>
    <scope>NUCLEOTIDE SEQUENCE</scope>
    <source>
        <strain evidence="3">110414</strain>
    </source>
</reference>
<dbReference type="RefSeq" id="WP_210534988.1">
    <property type="nucleotide sequence ID" value="NZ_JAGKTC010000001.1"/>
</dbReference>
<accession>A0A940WX08</accession>
<comment type="caution">
    <text evidence="3">The sequence shown here is derived from an EMBL/GenBank/DDBJ whole genome shotgun (WGS) entry which is preliminary data.</text>
</comment>
<evidence type="ECO:0000259" key="2">
    <source>
        <dbReference type="Pfam" id="PF13511"/>
    </source>
</evidence>
<feature type="domain" description="DUF4124" evidence="2">
    <location>
        <begin position="47"/>
        <end position="79"/>
    </location>
</feature>
<feature type="compositionally biased region" description="Basic and acidic residues" evidence="1">
    <location>
        <begin position="77"/>
        <end position="90"/>
    </location>
</feature>
<keyword evidence="4" id="KW-1185">Reference proteome</keyword>